<dbReference type="SUPFAM" id="SSF90123">
    <property type="entry name" value="ABC transporter transmembrane region"/>
    <property type="match status" value="1"/>
</dbReference>
<dbReference type="Pfam" id="PF03412">
    <property type="entry name" value="Peptidase_C39"/>
    <property type="match status" value="1"/>
</dbReference>
<comment type="subcellular location">
    <subcellularLocation>
        <location evidence="1">Cell membrane</location>
        <topology evidence="1">Multi-pass membrane protein</topology>
    </subcellularLocation>
</comment>
<evidence type="ECO:0000256" key="6">
    <source>
        <dbReference type="ARBA" id="ARBA00022840"/>
    </source>
</evidence>
<reference evidence="12 13" key="1">
    <citation type="submission" date="2018-06" db="EMBL/GenBank/DDBJ databases">
        <title>Draft sequence of Acidithiobacillus ferrooxidans CCM 4253.</title>
        <authorList>
            <person name="Moya-Beltran A."/>
            <person name="Castro M."/>
            <person name="Covarrubias P.C."/>
            <person name="Issotta F."/>
            <person name="Janiczek O."/>
            <person name="Mandl M."/>
            <person name="Kucera J."/>
            <person name="Quatrini R."/>
        </authorList>
    </citation>
    <scope>NUCLEOTIDE SEQUENCE [LARGE SCALE GENOMIC DNA]</scope>
    <source>
        <strain evidence="12 13">CCM 4253</strain>
    </source>
</reference>
<evidence type="ECO:0000259" key="9">
    <source>
        <dbReference type="PROSITE" id="PS50893"/>
    </source>
</evidence>
<feature type="domain" description="Peptidase C39" evidence="11">
    <location>
        <begin position="24"/>
        <end position="143"/>
    </location>
</feature>
<dbReference type="GO" id="GO:0034040">
    <property type="term" value="F:ATPase-coupled lipid transmembrane transporter activity"/>
    <property type="evidence" value="ECO:0007669"/>
    <property type="project" value="TreeGrafter"/>
</dbReference>
<evidence type="ECO:0000256" key="7">
    <source>
        <dbReference type="ARBA" id="ARBA00022989"/>
    </source>
</evidence>
<evidence type="ECO:0000256" key="5">
    <source>
        <dbReference type="ARBA" id="ARBA00022741"/>
    </source>
</evidence>
<dbReference type="OMA" id="QQSHFIE"/>
<evidence type="ECO:0000256" key="8">
    <source>
        <dbReference type="ARBA" id="ARBA00023136"/>
    </source>
</evidence>
<keyword evidence="8" id="KW-0472">Membrane</keyword>
<evidence type="ECO:0000259" key="11">
    <source>
        <dbReference type="PROSITE" id="PS50990"/>
    </source>
</evidence>
<feature type="domain" description="ABC transmembrane type-1" evidence="10">
    <location>
        <begin position="177"/>
        <end position="456"/>
    </location>
</feature>
<dbReference type="PROSITE" id="PS00211">
    <property type="entry name" value="ABC_TRANSPORTER_1"/>
    <property type="match status" value="1"/>
</dbReference>
<dbReference type="Gene3D" id="3.90.70.10">
    <property type="entry name" value="Cysteine proteinases"/>
    <property type="match status" value="1"/>
</dbReference>
<evidence type="ECO:0000256" key="2">
    <source>
        <dbReference type="ARBA" id="ARBA00022448"/>
    </source>
</evidence>
<accession>A0A2W1KKF2</accession>
<dbReference type="FunFam" id="3.40.50.300:FF:000299">
    <property type="entry name" value="ABC transporter ATP-binding protein/permease"/>
    <property type="match status" value="1"/>
</dbReference>
<proteinExistence type="predicted"/>
<dbReference type="InterPro" id="IPR003439">
    <property type="entry name" value="ABC_transporter-like_ATP-bd"/>
</dbReference>
<evidence type="ECO:0000256" key="1">
    <source>
        <dbReference type="ARBA" id="ARBA00004651"/>
    </source>
</evidence>
<dbReference type="CDD" id="cd02419">
    <property type="entry name" value="Peptidase_C39C"/>
    <property type="match status" value="1"/>
</dbReference>
<dbReference type="PROSITE" id="PS50990">
    <property type="entry name" value="PEPTIDASE_C39"/>
    <property type="match status" value="1"/>
</dbReference>
<organism evidence="12 13">
    <name type="scientific">Acidithiobacillus ferrooxidans</name>
    <name type="common">Thiobacillus ferrooxidans</name>
    <dbReference type="NCBI Taxonomy" id="920"/>
    <lineage>
        <taxon>Bacteria</taxon>
        <taxon>Pseudomonadati</taxon>
        <taxon>Pseudomonadota</taxon>
        <taxon>Acidithiobacillia</taxon>
        <taxon>Acidithiobacillales</taxon>
        <taxon>Acidithiobacillaceae</taxon>
        <taxon>Acidithiobacillus</taxon>
    </lineage>
</organism>
<dbReference type="PROSITE" id="PS50893">
    <property type="entry name" value="ABC_TRANSPORTER_2"/>
    <property type="match status" value="1"/>
</dbReference>
<dbReference type="GO" id="GO:0140359">
    <property type="term" value="F:ABC-type transporter activity"/>
    <property type="evidence" value="ECO:0007669"/>
    <property type="project" value="InterPro"/>
</dbReference>
<dbReference type="GO" id="GO:0016887">
    <property type="term" value="F:ATP hydrolysis activity"/>
    <property type="evidence" value="ECO:0007669"/>
    <property type="project" value="InterPro"/>
</dbReference>
<dbReference type="PANTHER" id="PTHR24221">
    <property type="entry name" value="ATP-BINDING CASSETTE SUB-FAMILY B"/>
    <property type="match status" value="1"/>
</dbReference>
<evidence type="ECO:0000313" key="12">
    <source>
        <dbReference type="EMBL" id="PZD79831.1"/>
    </source>
</evidence>
<keyword evidence="6" id="KW-0067">ATP-binding</keyword>
<feature type="domain" description="ABC transporter" evidence="9">
    <location>
        <begin position="489"/>
        <end position="722"/>
    </location>
</feature>
<dbReference type="InterPro" id="IPR011527">
    <property type="entry name" value="ABC1_TM_dom"/>
</dbReference>
<dbReference type="RefSeq" id="WP_012537023.1">
    <property type="nucleotide sequence ID" value="NZ_AP025160.1"/>
</dbReference>
<dbReference type="InterPro" id="IPR017871">
    <property type="entry name" value="ABC_transporter-like_CS"/>
</dbReference>
<dbReference type="SUPFAM" id="SSF52540">
    <property type="entry name" value="P-loop containing nucleoside triphosphate hydrolases"/>
    <property type="match status" value="1"/>
</dbReference>
<keyword evidence="5" id="KW-0547">Nucleotide-binding</keyword>
<dbReference type="InterPro" id="IPR005074">
    <property type="entry name" value="Peptidase_C39"/>
</dbReference>
<dbReference type="GO" id="GO:0005886">
    <property type="term" value="C:plasma membrane"/>
    <property type="evidence" value="ECO:0007669"/>
    <property type="project" value="UniProtKB-SubCell"/>
</dbReference>
<evidence type="ECO:0000313" key="13">
    <source>
        <dbReference type="Proteomes" id="UP000248886"/>
    </source>
</evidence>
<dbReference type="InterPro" id="IPR027417">
    <property type="entry name" value="P-loop_NTPase"/>
</dbReference>
<dbReference type="GeneID" id="65281290"/>
<sequence>MKFSTTLLDGLQFGFARRVPVILQSEASECGLACLAMIAGYHGLQIDLFTLRRQHAISLKGATLAQLLQIAGNLHLDSRPLRLEIADLSRLTLPCILHWDMNHFVVLTKVDTQGITIHDPARGVRRVPWSEVSASFTGVALELLPAANFEPATHKPAISLRALTGPIQGLRGALLRIFLLALVLEVLGVLGPFYMQWIIDEVLVVNDHSLLTLLGIAYLFVTAFSTLFFALRSWVVIHINATLGVQWAANIFSHLLRLPLDFFEKRHIGDVVSRYGAIQNIRRTITTNLVSAVLDGIMAVAILIVIAIYSFRLTAIVVGVFVLYLLLRQVAYFPLRAVTERHIFAAAKQQTYLLEAIRGVQTLKLFNLEENRTARYANLIVETTNQDVRVQQLSTLFGSAQKLLGGLGHIVIIWLAALMVRKNQFTVGMLVAYATFASQFLSRGDGLINAWIDLKMLRLYGERLADIALTPPEAHILPVYEGPDPEPSLELQQVSFRYTTEDPWILKGCQLTVKTGQSVAIIGPSGCGKTTLVKLLLGLIAPEEGVIRMGGIDIHKLGLRRYRAMVAAVMQSDQLFAGSIADNIALASPEAHPSEIEQAARMAGIHEQIAAMPMGYRTLVGDMGSALSGGEKQRIILARALFKKPRVLILDEATSHLDVVRERYINDTVSHLSITRIVIAHRPETILQCQLIYGLAGGTLHAITPEQFKESVAVIQSTAPAAS</sequence>
<dbReference type="GO" id="GO:0008234">
    <property type="term" value="F:cysteine-type peptidase activity"/>
    <property type="evidence" value="ECO:0007669"/>
    <property type="project" value="InterPro"/>
</dbReference>
<dbReference type="GO" id="GO:0005524">
    <property type="term" value="F:ATP binding"/>
    <property type="evidence" value="ECO:0007669"/>
    <property type="project" value="UniProtKB-KW"/>
</dbReference>
<comment type="caution">
    <text evidence="12">The sequence shown here is derived from an EMBL/GenBank/DDBJ whole genome shotgun (WGS) entry which is preliminary data.</text>
</comment>
<evidence type="ECO:0000256" key="4">
    <source>
        <dbReference type="ARBA" id="ARBA00022692"/>
    </source>
</evidence>
<dbReference type="GO" id="GO:0006508">
    <property type="term" value="P:proteolysis"/>
    <property type="evidence" value="ECO:0007669"/>
    <property type="project" value="InterPro"/>
</dbReference>
<name>A0A2W1KKF2_ACIFR</name>
<dbReference type="PROSITE" id="PS50929">
    <property type="entry name" value="ABC_TM1F"/>
    <property type="match status" value="1"/>
</dbReference>
<dbReference type="InterPro" id="IPR003593">
    <property type="entry name" value="AAA+_ATPase"/>
</dbReference>
<evidence type="ECO:0000256" key="3">
    <source>
        <dbReference type="ARBA" id="ARBA00022475"/>
    </source>
</evidence>
<dbReference type="AlphaFoldDB" id="A0A2W1KKF2"/>
<dbReference type="Pfam" id="PF00664">
    <property type="entry name" value="ABC_membrane"/>
    <property type="match status" value="1"/>
</dbReference>
<dbReference type="Pfam" id="PF00005">
    <property type="entry name" value="ABC_tran"/>
    <property type="match status" value="1"/>
</dbReference>
<keyword evidence="2" id="KW-0813">Transport</keyword>
<dbReference type="PANTHER" id="PTHR24221:SF606">
    <property type="entry name" value="COLICIN V SECRETION-PROCESSING ATP-BINDING PROTEIN"/>
    <property type="match status" value="1"/>
</dbReference>
<dbReference type="EMBL" id="QKQP01000012">
    <property type="protein sequence ID" value="PZD79831.1"/>
    <property type="molecule type" value="Genomic_DNA"/>
</dbReference>
<dbReference type="SMART" id="SM00382">
    <property type="entry name" value="AAA"/>
    <property type="match status" value="1"/>
</dbReference>
<gene>
    <name evidence="12" type="ORF">DN052_14975</name>
</gene>
<dbReference type="OrthoDB" id="5296279at2"/>
<dbReference type="Gene3D" id="1.20.1560.10">
    <property type="entry name" value="ABC transporter type 1, transmembrane domain"/>
    <property type="match status" value="1"/>
</dbReference>
<dbReference type="InterPro" id="IPR039421">
    <property type="entry name" value="Type_1_exporter"/>
</dbReference>
<protein>
    <submittedName>
        <fullName evidence="12">Peptidase domain-containing ABC transporter</fullName>
    </submittedName>
</protein>
<dbReference type="CDD" id="cd18567">
    <property type="entry name" value="ABC_6TM_CvaB_RaxB_like"/>
    <property type="match status" value="1"/>
</dbReference>
<keyword evidence="7" id="KW-1133">Transmembrane helix</keyword>
<keyword evidence="4" id="KW-0812">Transmembrane</keyword>
<evidence type="ECO:0000259" key="10">
    <source>
        <dbReference type="PROSITE" id="PS50929"/>
    </source>
</evidence>
<dbReference type="Gene3D" id="3.40.50.300">
    <property type="entry name" value="P-loop containing nucleotide triphosphate hydrolases"/>
    <property type="match status" value="1"/>
</dbReference>
<dbReference type="InterPro" id="IPR033838">
    <property type="entry name" value="CvaB_peptidase"/>
</dbReference>
<dbReference type="Proteomes" id="UP000248886">
    <property type="component" value="Unassembled WGS sequence"/>
</dbReference>
<keyword evidence="3" id="KW-1003">Cell membrane</keyword>
<dbReference type="InterPro" id="IPR036640">
    <property type="entry name" value="ABC1_TM_sf"/>
</dbReference>